<dbReference type="PROSITE" id="PS00107">
    <property type="entry name" value="PROTEIN_KINASE_ATP"/>
    <property type="match status" value="1"/>
</dbReference>
<evidence type="ECO:0000259" key="6">
    <source>
        <dbReference type="PROSITE" id="PS50011"/>
    </source>
</evidence>
<evidence type="ECO:0000256" key="5">
    <source>
        <dbReference type="PROSITE-ProRule" id="PRU10141"/>
    </source>
</evidence>
<name>A0AAU7CHB3_9BACT</name>
<dbReference type="RefSeq" id="WP_406697639.1">
    <property type="nucleotide sequence ID" value="NZ_CP155447.1"/>
</dbReference>
<organism evidence="7">
    <name type="scientific">Singulisphaera sp. Ch08</name>
    <dbReference type="NCBI Taxonomy" id="3120278"/>
    <lineage>
        <taxon>Bacteria</taxon>
        <taxon>Pseudomonadati</taxon>
        <taxon>Planctomycetota</taxon>
        <taxon>Planctomycetia</taxon>
        <taxon>Isosphaerales</taxon>
        <taxon>Isosphaeraceae</taxon>
        <taxon>Singulisphaera</taxon>
    </lineage>
</organism>
<dbReference type="PANTHER" id="PTHR43289:SF6">
    <property type="entry name" value="SERINE_THREONINE-PROTEIN KINASE NEKL-3"/>
    <property type="match status" value="1"/>
</dbReference>
<evidence type="ECO:0000256" key="2">
    <source>
        <dbReference type="ARBA" id="ARBA00022741"/>
    </source>
</evidence>
<dbReference type="Pfam" id="PF03783">
    <property type="entry name" value="CsgG"/>
    <property type="match status" value="1"/>
</dbReference>
<dbReference type="InterPro" id="IPR017441">
    <property type="entry name" value="Protein_kinase_ATP_BS"/>
</dbReference>
<keyword evidence="3 7" id="KW-0418">Kinase</keyword>
<dbReference type="EMBL" id="CP155447">
    <property type="protein sequence ID" value="XBH04838.1"/>
    <property type="molecule type" value="Genomic_DNA"/>
</dbReference>
<evidence type="ECO:0000256" key="1">
    <source>
        <dbReference type="ARBA" id="ARBA00022679"/>
    </source>
</evidence>
<sequence>MVFSTACPVPEALRDFLLGKLPENEAEPVGRHLSVCTRCLGFAGQLRDNDALLEAVRAQSAPLGAEEEQVGVLIQRIRGLLTVSGDSGCSIDPSSAFEQDDFLAPPEGRDEIGRLGPYRILGRLGAGGMGIVFHAEEMALRRPVALKVMRPELAAGESARRRFLREAQTAAAIEHDHVVTIFQVGEARGLPYLAMPLYQGETLGARLKRQGRLAPAEVARIGREVAEALAAAHARGLIHRDLKPDNIWLESGRDRVKVLDFGLARSIVEPTDLTQEGTLIGTPAYMAPEQAGGEWLDHRADLFSLGSVLYAMCTGVPPFHGRSNLATVRLVCDQPAAPIAKINPQVPLALIEVIEALHAKDPANRIPTATMAVEQLRRCEEWIAAPTPARSPRLTAQRWAVAASVVLLLALALGWGEARGVSHVARLVSTVFQQSGGPPAGSEVDTTPRGGRQLVQVRPSAPTTPELAHHLEAIPPDQEPAPATVDVIPAVAQEALAYTAAILPFEQRGTDSKQLGLQTSDILFAHLVANPRLVLVDRADLAKTLQELELNASGMVKPSEATRLGQLTGAKILITGSVVQVDKTIYLIAKVIGTETGRVLGASIQGVASDDLGPLVEKVAEKVAALVLQQGGELVPRVVPQRDRIHALKRTLLPGKRPLVQVSISERHVGQATIDPAAETEFTLFCKATGFPVVDPGEGAKGKADLLVTGEGFSEFAGRHGNLVSVKARVEIKAVERKTGRVVAIDRQTSRVVDLSEQVAGKSALQEAAAAIAERMLPKLMER</sequence>
<dbReference type="PROSITE" id="PS50011">
    <property type="entry name" value="PROTEIN_KINASE_DOM"/>
    <property type="match status" value="1"/>
</dbReference>
<feature type="binding site" evidence="5">
    <location>
        <position position="147"/>
    </location>
    <ligand>
        <name>ATP</name>
        <dbReference type="ChEBI" id="CHEBI:30616"/>
    </ligand>
</feature>
<keyword evidence="4 5" id="KW-0067">ATP-binding</keyword>
<dbReference type="GO" id="GO:0030288">
    <property type="term" value="C:outer membrane-bounded periplasmic space"/>
    <property type="evidence" value="ECO:0007669"/>
    <property type="project" value="InterPro"/>
</dbReference>
<evidence type="ECO:0000313" key="7">
    <source>
        <dbReference type="EMBL" id="XBH04838.1"/>
    </source>
</evidence>
<dbReference type="AlphaFoldDB" id="A0AAU7CHB3"/>
<keyword evidence="2 5" id="KW-0547">Nucleotide-binding</keyword>
<protein>
    <submittedName>
        <fullName evidence="7">Serine/threonine-protein kinase</fullName>
    </submittedName>
</protein>
<dbReference type="Gene3D" id="1.10.510.10">
    <property type="entry name" value="Transferase(Phosphotransferase) domain 1"/>
    <property type="match status" value="1"/>
</dbReference>
<dbReference type="PANTHER" id="PTHR43289">
    <property type="entry name" value="MITOGEN-ACTIVATED PROTEIN KINASE KINASE KINASE 20-RELATED"/>
    <property type="match status" value="1"/>
</dbReference>
<dbReference type="Gene3D" id="3.30.200.20">
    <property type="entry name" value="Phosphorylase Kinase, domain 1"/>
    <property type="match status" value="1"/>
</dbReference>
<dbReference type="Gene3D" id="3.40.50.10610">
    <property type="entry name" value="ABC-type transport auxiliary lipoprotein component"/>
    <property type="match status" value="1"/>
</dbReference>
<keyword evidence="1" id="KW-0808">Transferase</keyword>
<dbReference type="GO" id="GO:0004674">
    <property type="term" value="F:protein serine/threonine kinase activity"/>
    <property type="evidence" value="ECO:0007669"/>
    <property type="project" value="TreeGrafter"/>
</dbReference>
<accession>A0AAU7CHB3</accession>
<dbReference type="InterPro" id="IPR011009">
    <property type="entry name" value="Kinase-like_dom_sf"/>
</dbReference>
<dbReference type="GO" id="GO:0005524">
    <property type="term" value="F:ATP binding"/>
    <property type="evidence" value="ECO:0007669"/>
    <property type="project" value="UniProtKB-UniRule"/>
</dbReference>
<dbReference type="SMART" id="SM00220">
    <property type="entry name" value="S_TKc"/>
    <property type="match status" value="1"/>
</dbReference>
<evidence type="ECO:0000256" key="3">
    <source>
        <dbReference type="ARBA" id="ARBA00022777"/>
    </source>
</evidence>
<dbReference type="InterPro" id="IPR005534">
    <property type="entry name" value="Curli_assmbl/transp-comp_CsgG"/>
</dbReference>
<gene>
    <name evidence="7" type="ORF">V5E97_02120</name>
</gene>
<reference evidence="7" key="1">
    <citation type="submission" date="2024-05" db="EMBL/GenBank/DDBJ databases">
        <title>Planctomycetes of the genus Singulisphaera possess chitinolytic capabilities.</title>
        <authorList>
            <person name="Ivanova A."/>
        </authorList>
    </citation>
    <scope>NUCLEOTIDE SEQUENCE</scope>
    <source>
        <strain evidence="7">Ch08T</strain>
    </source>
</reference>
<dbReference type="Pfam" id="PF00069">
    <property type="entry name" value="Pkinase"/>
    <property type="match status" value="1"/>
</dbReference>
<dbReference type="InterPro" id="IPR000719">
    <property type="entry name" value="Prot_kinase_dom"/>
</dbReference>
<feature type="domain" description="Protein kinase" evidence="6">
    <location>
        <begin position="118"/>
        <end position="383"/>
    </location>
</feature>
<dbReference type="CDD" id="cd14014">
    <property type="entry name" value="STKc_PknB_like"/>
    <property type="match status" value="1"/>
</dbReference>
<evidence type="ECO:0000256" key="4">
    <source>
        <dbReference type="ARBA" id="ARBA00022840"/>
    </source>
</evidence>
<dbReference type="SUPFAM" id="SSF56112">
    <property type="entry name" value="Protein kinase-like (PK-like)"/>
    <property type="match status" value="1"/>
</dbReference>
<proteinExistence type="predicted"/>